<feature type="transmembrane region" description="Helical" evidence="12">
    <location>
        <begin position="171"/>
        <end position="195"/>
    </location>
</feature>
<dbReference type="InterPro" id="IPR009132">
    <property type="entry name" value="TAAR_fam"/>
</dbReference>
<feature type="transmembrane region" description="Helical" evidence="12">
    <location>
        <begin position="140"/>
        <end position="159"/>
    </location>
</feature>
<dbReference type="PANTHER" id="PTHR24249">
    <property type="entry name" value="HISTAMINE RECEPTOR-RELATED G-PROTEIN COUPLED RECEPTOR"/>
    <property type="match status" value="1"/>
</dbReference>
<keyword evidence="9" id="KW-0325">Glycoprotein</keyword>
<feature type="transmembrane region" description="Helical" evidence="12">
    <location>
        <begin position="207"/>
        <end position="225"/>
    </location>
</feature>
<keyword evidence="3 11" id="KW-0812">Transmembrane</keyword>
<evidence type="ECO:0000256" key="7">
    <source>
        <dbReference type="ARBA" id="ARBA00023157"/>
    </source>
</evidence>
<dbReference type="Pfam" id="PF00001">
    <property type="entry name" value="7tm_1"/>
    <property type="match status" value="1"/>
</dbReference>
<sequence length="368" mass="41705">MDLSSQEYSPTQFCFPAVNNSCLKGTHHVSTQTVVYLLLVSAMTVTILGNSVVIISIAHFKQLQTPTNILVMSLALADLLLGLVVMPFSMIRSVDGCWYYGDAFCLLHSSFDLFLTSVSIFHLIFIAIDRHQAVCYPLQYTTRITIPVAWVMVMISWSMAVCYPLQYPTRITIPVAWVMVMISWSMAALYSYGLVYSKANVEGLEEYSESIYCMGSCTLLFNSLWSVLDTLLTFFLPCSVMIGLYARIFVVAKKHIRTIGEASQHENENMFKSSRRSERKAAKTLGVVVGAFIICWLPFFINSLMDPYINFSTPFVLFDAFGWFGYINSTINPIIYGLFYPWFRKSLSLIITMRIFEPNSSDINVFTV</sequence>
<dbReference type="PANTHER" id="PTHR24249:SF307">
    <property type="entry name" value="TRACE AMINE-ASSOCIATED RECEPTOR 5"/>
    <property type="match status" value="1"/>
</dbReference>
<dbReference type="FunFam" id="1.20.1070.10:FF:000030">
    <property type="entry name" value="trace amine-associated receptor 1"/>
    <property type="match status" value="1"/>
</dbReference>
<keyword evidence="2" id="KW-1003">Cell membrane</keyword>
<accession>A0A8C1B9V0</accession>
<feature type="transmembrane region" description="Helical" evidence="12">
    <location>
        <begin position="69"/>
        <end position="91"/>
    </location>
</feature>
<keyword evidence="7" id="KW-1015">Disulfide bond</keyword>
<proteinExistence type="inferred from homology"/>
<organism evidence="14 15">
    <name type="scientific">Cyprinus carpio carpio</name>
    <dbReference type="NCBI Taxonomy" id="630221"/>
    <lineage>
        <taxon>Eukaryota</taxon>
        <taxon>Metazoa</taxon>
        <taxon>Chordata</taxon>
        <taxon>Craniata</taxon>
        <taxon>Vertebrata</taxon>
        <taxon>Euteleostomi</taxon>
        <taxon>Actinopterygii</taxon>
        <taxon>Neopterygii</taxon>
        <taxon>Teleostei</taxon>
        <taxon>Ostariophysi</taxon>
        <taxon>Cypriniformes</taxon>
        <taxon>Cyprinidae</taxon>
        <taxon>Cyprininae</taxon>
        <taxon>Cyprinus</taxon>
    </lineage>
</organism>
<evidence type="ECO:0000313" key="14">
    <source>
        <dbReference type="Ensembl" id="ENSCCRP00000030272.2"/>
    </source>
</evidence>
<evidence type="ECO:0000259" key="13">
    <source>
        <dbReference type="PROSITE" id="PS50262"/>
    </source>
</evidence>
<dbReference type="GO" id="GO:0005886">
    <property type="term" value="C:plasma membrane"/>
    <property type="evidence" value="ECO:0007669"/>
    <property type="project" value="UniProtKB-SubCell"/>
</dbReference>
<feature type="transmembrane region" description="Helical" evidence="12">
    <location>
        <begin position="34"/>
        <end position="57"/>
    </location>
</feature>
<evidence type="ECO:0000256" key="10">
    <source>
        <dbReference type="ARBA" id="ARBA00023224"/>
    </source>
</evidence>
<dbReference type="AlphaFoldDB" id="A0A8C1B9V0"/>
<evidence type="ECO:0000256" key="4">
    <source>
        <dbReference type="ARBA" id="ARBA00022989"/>
    </source>
</evidence>
<name>A0A8C1B9V0_CYPCA</name>
<protein>
    <submittedName>
        <fullName evidence="14">Trace amine associated receptor 13d</fullName>
    </submittedName>
</protein>
<reference evidence="14" key="1">
    <citation type="submission" date="2025-08" db="UniProtKB">
        <authorList>
            <consortium name="Ensembl"/>
        </authorList>
    </citation>
    <scope>IDENTIFICATION</scope>
</reference>
<dbReference type="CDD" id="cd15055">
    <property type="entry name" value="7tmA_TAARs"/>
    <property type="match status" value="1"/>
</dbReference>
<evidence type="ECO:0000256" key="2">
    <source>
        <dbReference type="ARBA" id="ARBA00022475"/>
    </source>
</evidence>
<feature type="domain" description="G-protein coupled receptors family 1 profile" evidence="13">
    <location>
        <begin position="49"/>
        <end position="336"/>
    </location>
</feature>
<dbReference type="Proteomes" id="UP001108240">
    <property type="component" value="Unplaced"/>
</dbReference>
<keyword evidence="4 12" id="KW-1133">Transmembrane helix</keyword>
<evidence type="ECO:0000256" key="1">
    <source>
        <dbReference type="ARBA" id="ARBA00004651"/>
    </source>
</evidence>
<evidence type="ECO:0000256" key="3">
    <source>
        <dbReference type="ARBA" id="ARBA00022692"/>
    </source>
</evidence>
<comment type="similarity">
    <text evidence="11">Belongs to the G-protein coupled receptor 1 family.</text>
</comment>
<dbReference type="SUPFAM" id="SSF81321">
    <property type="entry name" value="Family A G protein-coupled receptor-like"/>
    <property type="match status" value="2"/>
</dbReference>
<feature type="transmembrane region" description="Helical" evidence="12">
    <location>
        <begin position="231"/>
        <end position="250"/>
    </location>
</feature>
<dbReference type="Ensembl" id="ENSCCRT00000032857.2">
    <property type="protein sequence ID" value="ENSCCRP00000030272.2"/>
    <property type="gene ID" value="ENSCCRG00000016374.2"/>
</dbReference>
<dbReference type="PRINTS" id="PR01830">
    <property type="entry name" value="TRACEAMINER"/>
</dbReference>
<evidence type="ECO:0000313" key="15">
    <source>
        <dbReference type="Proteomes" id="UP001108240"/>
    </source>
</evidence>
<keyword evidence="5 11" id="KW-0297">G-protein coupled receptor</keyword>
<dbReference type="InterPro" id="IPR000276">
    <property type="entry name" value="GPCR_Rhodpsn"/>
</dbReference>
<evidence type="ECO:0000256" key="9">
    <source>
        <dbReference type="ARBA" id="ARBA00023180"/>
    </source>
</evidence>
<dbReference type="GO" id="GO:0001594">
    <property type="term" value="F:trace-amine receptor activity"/>
    <property type="evidence" value="ECO:0007669"/>
    <property type="project" value="InterPro"/>
</dbReference>
<dbReference type="SMART" id="SM01381">
    <property type="entry name" value="7TM_GPCR_Srsx"/>
    <property type="match status" value="1"/>
</dbReference>
<dbReference type="InterPro" id="IPR017452">
    <property type="entry name" value="GPCR_Rhodpsn_7TM"/>
</dbReference>
<evidence type="ECO:0000256" key="12">
    <source>
        <dbReference type="SAM" id="Phobius"/>
    </source>
</evidence>
<keyword evidence="10 11" id="KW-0807">Transducer</keyword>
<dbReference type="Gene3D" id="1.20.1070.10">
    <property type="entry name" value="Rhodopsin 7-helix transmembrane proteins"/>
    <property type="match status" value="2"/>
</dbReference>
<dbReference type="InterPro" id="IPR050569">
    <property type="entry name" value="TAAR"/>
</dbReference>
<evidence type="ECO:0000256" key="6">
    <source>
        <dbReference type="ARBA" id="ARBA00023136"/>
    </source>
</evidence>
<dbReference type="PRINTS" id="PR00237">
    <property type="entry name" value="GPCRRHODOPSN"/>
</dbReference>
<feature type="transmembrane region" description="Helical" evidence="12">
    <location>
        <begin position="111"/>
        <end position="128"/>
    </location>
</feature>
<evidence type="ECO:0000256" key="11">
    <source>
        <dbReference type="RuleBase" id="RU000688"/>
    </source>
</evidence>
<dbReference type="GeneTree" id="ENSGT00940000161258"/>
<keyword evidence="8 11" id="KW-0675">Receptor</keyword>
<evidence type="ECO:0000256" key="5">
    <source>
        <dbReference type="ARBA" id="ARBA00023040"/>
    </source>
</evidence>
<keyword evidence="15" id="KW-1185">Reference proteome</keyword>
<dbReference type="PROSITE" id="PS00237">
    <property type="entry name" value="G_PROTEIN_RECEP_F1_1"/>
    <property type="match status" value="1"/>
</dbReference>
<evidence type="ECO:0000256" key="8">
    <source>
        <dbReference type="ARBA" id="ARBA00023170"/>
    </source>
</evidence>
<dbReference type="OMA" id="LWNPPEV"/>
<feature type="transmembrane region" description="Helical" evidence="12">
    <location>
        <begin position="281"/>
        <end position="301"/>
    </location>
</feature>
<dbReference type="PROSITE" id="PS50262">
    <property type="entry name" value="G_PROTEIN_RECEP_F1_2"/>
    <property type="match status" value="1"/>
</dbReference>
<keyword evidence="6 12" id="KW-0472">Membrane</keyword>
<comment type="subcellular location">
    <subcellularLocation>
        <location evidence="1">Cell membrane</location>
        <topology evidence="1">Multi-pass membrane protein</topology>
    </subcellularLocation>
</comment>
<reference evidence="14" key="2">
    <citation type="submission" date="2025-09" db="UniProtKB">
        <authorList>
            <consortium name="Ensembl"/>
        </authorList>
    </citation>
    <scope>IDENTIFICATION</scope>
</reference>
<feature type="transmembrane region" description="Helical" evidence="12">
    <location>
        <begin position="321"/>
        <end position="343"/>
    </location>
</feature>